<dbReference type="PANTHER" id="PTHR45947">
    <property type="entry name" value="SULFOQUINOVOSYL TRANSFERASE SQD2"/>
    <property type="match status" value="1"/>
</dbReference>
<evidence type="ECO:0000313" key="3">
    <source>
        <dbReference type="EMBL" id="QZD86031.1"/>
    </source>
</evidence>
<dbReference type="Proteomes" id="UP000824280">
    <property type="component" value="Chromosome"/>
</dbReference>
<protein>
    <submittedName>
        <fullName evidence="3">Glycosyltransferase family 4 protein</fullName>
    </submittedName>
</protein>
<accession>A0ABX8ZAL0</accession>
<organism evidence="3 4">
    <name type="scientific">Qipengyuania psychrotolerans</name>
    <dbReference type="NCBI Taxonomy" id="2867238"/>
    <lineage>
        <taxon>Bacteria</taxon>
        <taxon>Pseudomonadati</taxon>
        <taxon>Pseudomonadota</taxon>
        <taxon>Alphaproteobacteria</taxon>
        <taxon>Sphingomonadales</taxon>
        <taxon>Erythrobacteraceae</taxon>
        <taxon>Qipengyuania</taxon>
    </lineage>
</organism>
<dbReference type="Pfam" id="PF13579">
    <property type="entry name" value="Glyco_trans_4_4"/>
    <property type="match status" value="1"/>
</dbReference>
<dbReference type="CDD" id="cd03801">
    <property type="entry name" value="GT4_PimA-like"/>
    <property type="match status" value="1"/>
</dbReference>
<keyword evidence="4" id="KW-1185">Reference proteome</keyword>
<dbReference type="SUPFAM" id="SSF53756">
    <property type="entry name" value="UDP-Glycosyltransferase/glycogen phosphorylase"/>
    <property type="match status" value="1"/>
</dbReference>
<feature type="domain" description="Glycosyl transferase family 1" evidence="1">
    <location>
        <begin position="209"/>
        <end position="379"/>
    </location>
</feature>
<dbReference type="RefSeq" id="WP_221421582.1">
    <property type="nucleotide sequence ID" value="NZ_CP081297.1"/>
</dbReference>
<reference evidence="3 4" key="1">
    <citation type="submission" date="2021-08" db="EMBL/GenBank/DDBJ databases">
        <title>Comparative Genomics Analysis of the Genus Qipengyuania Reveals Extensive Genetic Diversity and Metabolic Versatility, Including the Description of Fifteen Novel Species.</title>
        <authorList>
            <person name="Liu Y."/>
        </authorList>
    </citation>
    <scope>NUCLEOTIDE SEQUENCE [LARGE SCALE GENOMIC DNA]</scope>
    <source>
        <strain evidence="3 4">1XM2-8</strain>
    </source>
</reference>
<dbReference type="InterPro" id="IPR001296">
    <property type="entry name" value="Glyco_trans_1"/>
</dbReference>
<dbReference type="Gene3D" id="3.40.50.2000">
    <property type="entry name" value="Glycogen Phosphorylase B"/>
    <property type="match status" value="2"/>
</dbReference>
<dbReference type="InterPro" id="IPR028098">
    <property type="entry name" value="Glyco_trans_4-like_N"/>
</dbReference>
<gene>
    <name evidence="3" type="ORF">K3166_06970</name>
</gene>
<sequence>MAVRLARRFGPSHLHQILKHPTRLRSKASPRSMSTQPENVLVIAKGFPPDIGGIETYSYEVASAYAESGKVVRVLASHIDEALTETSAFDWFLSVKQRSQASVAVKMLAGLLRLRLAGYSPDMIHATSWRVGGLTRLVWPRTPLAITVHGKEVFTISKPMEKLARQVLSKADRLIFVSEAIRQKFDAAYPGLAERTVVAWNGTTKFDHPKILPERETSAIFTVCRLVERKNIVACIEALALVRDRGKHFRYRIAGTGPEADGIRQSIEEHGLGQHVEMLGFTSEARMVEEYSRSALFLHPQVIADNGADIEGFGITIADAMQFACVPIAGNNGGPLDFIVDGETGYLVDGRDIDGLADLIEKLLDDPDKPIRIGLAAKRFSDAKLTWSSHVQTVIQALMLPK</sequence>
<name>A0ABX8ZAL0_9SPHN</name>
<evidence type="ECO:0000313" key="4">
    <source>
        <dbReference type="Proteomes" id="UP000824280"/>
    </source>
</evidence>
<evidence type="ECO:0000259" key="2">
    <source>
        <dbReference type="Pfam" id="PF13579"/>
    </source>
</evidence>
<dbReference type="Pfam" id="PF00534">
    <property type="entry name" value="Glycos_transf_1"/>
    <property type="match status" value="1"/>
</dbReference>
<dbReference type="EMBL" id="CP081297">
    <property type="protein sequence ID" value="QZD86031.1"/>
    <property type="molecule type" value="Genomic_DNA"/>
</dbReference>
<proteinExistence type="predicted"/>
<evidence type="ECO:0000259" key="1">
    <source>
        <dbReference type="Pfam" id="PF00534"/>
    </source>
</evidence>
<dbReference type="InterPro" id="IPR050194">
    <property type="entry name" value="Glycosyltransferase_grp1"/>
</dbReference>
<dbReference type="PANTHER" id="PTHR45947:SF3">
    <property type="entry name" value="SULFOQUINOVOSYL TRANSFERASE SQD2"/>
    <property type="match status" value="1"/>
</dbReference>
<feature type="domain" description="Glycosyltransferase subfamily 4-like N-terminal" evidence="2">
    <location>
        <begin position="52"/>
        <end position="201"/>
    </location>
</feature>